<dbReference type="GO" id="GO:0051537">
    <property type="term" value="F:2 iron, 2 sulfur cluster binding"/>
    <property type="evidence" value="ECO:0007669"/>
    <property type="project" value="TreeGrafter"/>
</dbReference>
<feature type="region of interest" description="Disordered" evidence="2">
    <location>
        <begin position="1"/>
        <end position="21"/>
    </location>
</feature>
<evidence type="ECO:0000256" key="1">
    <source>
        <dbReference type="ARBA" id="ARBA00006718"/>
    </source>
</evidence>
<dbReference type="InterPro" id="IPR035903">
    <property type="entry name" value="HesB-like_dom_sf"/>
</dbReference>
<dbReference type="EMBL" id="CAJNJA010012297">
    <property type="protein sequence ID" value="CAE7293572.1"/>
    <property type="molecule type" value="Genomic_DNA"/>
</dbReference>
<dbReference type="Proteomes" id="UP000601435">
    <property type="component" value="Unassembled WGS sequence"/>
</dbReference>
<feature type="transmembrane region" description="Helical" evidence="3">
    <location>
        <begin position="148"/>
        <end position="181"/>
    </location>
</feature>
<reference evidence="4" key="1">
    <citation type="submission" date="2021-02" db="EMBL/GenBank/DDBJ databases">
        <authorList>
            <person name="Dougan E. K."/>
            <person name="Rhodes N."/>
            <person name="Thang M."/>
            <person name="Chan C."/>
        </authorList>
    </citation>
    <scope>NUCLEOTIDE SEQUENCE</scope>
</reference>
<dbReference type="GO" id="GO:0016226">
    <property type="term" value="P:iron-sulfur cluster assembly"/>
    <property type="evidence" value="ECO:0007669"/>
    <property type="project" value="TreeGrafter"/>
</dbReference>
<keyword evidence="3" id="KW-1133">Transmembrane helix</keyword>
<dbReference type="PANTHER" id="PTHR43011:SF1">
    <property type="entry name" value="IRON-SULFUR CLUSTER ASSEMBLY 2 HOMOLOG, MITOCHONDRIAL"/>
    <property type="match status" value="1"/>
</dbReference>
<sequence length="185" mass="20400">MASSKRKEWLHGRDGGSTGSVQNRAELFDGIYDVNAGWTNAMPLPPHSGQSYDQMISDVFFVPHFVASCLEEVIVKTCPDCTAKLRDHNNGARLIVDELSMTFLEECEIDYTEEMIRASFSVVKNKLADSKCGCGSSFSHLPLHGRVIFVIVTIELLACLLLLLMLFVGVMGATAVCAMVLNRCY</sequence>
<evidence type="ECO:0000256" key="2">
    <source>
        <dbReference type="SAM" id="MobiDB-lite"/>
    </source>
</evidence>
<dbReference type="GO" id="GO:0005506">
    <property type="term" value="F:iron ion binding"/>
    <property type="evidence" value="ECO:0007669"/>
    <property type="project" value="TreeGrafter"/>
</dbReference>
<keyword evidence="3" id="KW-0472">Membrane</keyword>
<dbReference type="OrthoDB" id="1938621at2759"/>
<evidence type="ECO:0000313" key="5">
    <source>
        <dbReference type="Proteomes" id="UP000601435"/>
    </source>
</evidence>
<dbReference type="SUPFAM" id="SSF89360">
    <property type="entry name" value="HesB-like domain"/>
    <property type="match status" value="1"/>
</dbReference>
<keyword evidence="5" id="KW-1185">Reference proteome</keyword>
<comment type="similarity">
    <text evidence="1">Belongs to the HesB/IscA family.</text>
</comment>
<dbReference type="Gene3D" id="2.60.300.12">
    <property type="entry name" value="HesB-like domain"/>
    <property type="match status" value="1"/>
</dbReference>
<dbReference type="PANTHER" id="PTHR43011">
    <property type="entry name" value="IRON-SULFUR CLUSTER ASSEMBLY 2 HOMOLOG, MITOCHONDRIAL"/>
    <property type="match status" value="1"/>
</dbReference>
<evidence type="ECO:0000256" key="3">
    <source>
        <dbReference type="SAM" id="Phobius"/>
    </source>
</evidence>
<dbReference type="GO" id="GO:0005739">
    <property type="term" value="C:mitochondrion"/>
    <property type="evidence" value="ECO:0007669"/>
    <property type="project" value="TreeGrafter"/>
</dbReference>
<name>A0A812N4J7_9DINO</name>
<dbReference type="GO" id="GO:0051539">
    <property type="term" value="F:4 iron, 4 sulfur cluster binding"/>
    <property type="evidence" value="ECO:0007669"/>
    <property type="project" value="TreeGrafter"/>
</dbReference>
<feature type="compositionally biased region" description="Basic and acidic residues" evidence="2">
    <location>
        <begin position="1"/>
        <end position="14"/>
    </location>
</feature>
<proteinExistence type="inferred from homology"/>
<dbReference type="AlphaFoldDB" id="A0A812N4J7"/>
<evidence type="ECO:0000313" key="4">
    <source>
        <dbReference type="EMBL" id="CAE7293572.1"/>
    </source>
</evidence>
<organism evidence="4 5">
    <name type="scientific">Symbiodinium necroappetens</name>
    <dbReference type="NCBI Taxonomy" id="1628268"/>
    <lineage>
        <taxon>Eukaryota</taxon>
        <taxon>Sar</taxon>
        <taxon>Alveolata</taxon>
        <taxon>Dinophyceae</taxon>
        <taxon>Suessiales</taxon>
        <taxon>Symbiodiniaceae</taxon>
        <taxon>Symbiodinium</taxon>
    </lineage>
</organism>
<protein>
    <submittedName>
        <fullName evidence="4">ISCA2 protein</fullName>
    </submittedName>
</protein>
<comment type="caution">
    <text evidence="4">The sequence shown here is derived from an EMBL/GenBank/DDBJ whole genome shotgun (WGS) entry which is preliminary data.</text>
</comment>
<gene>
    <name evidence="4" type="primary">ISCA2</name>
    <name evidence="4" type="ORF">SNEC2469_LOCUS7197</name>
</gene>
<accession>A0A812N4J7</accession>
<keyword evidence="3" id="KW-0812">Transmembrane</keyword>